<dbReference type="NCBIfam" id="NF045470">
    <property type="entry name" value="Opp2B"/>
    <property type="match status" value="1"/>
</dbReference>
<keyword evidence="7" id="KW-0406">Ion transport</keyword>
<dbReference type="RefSeq" id="WP_115310528.1">
    <property type="nucleotide sequence ID" value="NZ_UHIO01000001.1"/>
</dbReference>
<dbReference type="GO" id="GO:0005886">
    <property type="term" value="C:plasma membrane"/>
    <property type="evidence" value="ECO:0007669"/>
    <property type="project" value="UniProtKB-SubCell"/>
</dbReference>
<keyword evidence="8" id="KW-0921">Nickel transport</keyword>
<dbReference type="CDD" id="cd06261">
    <property type="entry name" value="TM_PBP2"/>
    <property type="match status" value="1"/>
</dbReference>
<dbReference type="PANTHER" id="PTHR43163">
    <property type="entry name" value="DIPEPTIDE TRANSPORT SYSTEM PERMEASE PROTEIN DPPB-RELATED"/>
    <property type="match status" value="1"/>
</dbReference>
<evidence type="ECO:0000256" key="10">
    <source>
        <dbReference type="ARBA" id="ARBA00024202"/>
    </source>
</evidence>
<evidence type="ECO:0000256" key="12">
    <source>
        <dbReference type="ARBA" id="ARBA00044774"/>
    </source>
</evidence>
<dbReference type="PROSITE" id="PS50928">
    <property type="entry name" value="ABC_TM1"/>
    <property type="match status" value="1"/>
</dbReference>
<dbReference type="GO" id="GO:0015099">
    <property type="term" value="F:nickel cation transmembrane transporter activity"/>
    <property type="evidence" value="ECO:0007669"/>
    <property type="project" value="InterPro"/>
</dbReference>
<dbReference type="AlphaFoldDB" id="A0A380NL98"/>
<keyword evidence="16" id="KW-1185">Reference proteome</keyword>
<evidence type="ECO:0000259" key="14">
    <source>
        <dbReference type="PROSITE" id="PS50928"/>
    </source>
</evidence>
<reference evidence="15 16" key="1">
    <citation type="submission" date="2018-06" db="EMBL/GenBank/DDBJ databases">
        <authorList>
            <consortium name="Pathogen Informatics"/>
            <person name="Doyle S."/>
        </authorList>
    </citation>
    <scope>NUCLEOTIDE SEQUENCE [LARGE SCALE GENOMIC DNA]</scope>
    <source>
        <strain evidence="15 16">NCTC12020</strain>
    </source>
</reference>
<dbReference type="Proteomes" id="UP000255367">
    <property type="component" value="Unassembled WGS sequence"/>
</dbReference>
<evidence type="ECO:0000256" key="13">
    <source>
        <dbReference type="RuleBase" id="RU363032"/>
    </source>
</evidence>
<comment type="similarity">
    <text evidence="10">Belongs to the binding-protein-dependent transport system permease family. OppBC subfamily.</text>
</comment>
<feature type="transmembrane region" description="Helical" evidence="13">
    <location>
        <begin position="281"/>
        <end position="303"/>
    </location>
</feature>
<dbReference type="Pfam" id="PF00528">
    <property type="entry name" value="BPD_transp_1"/>
    <property type="match status" value="1"/>
</dbReference>
<feature type="domain" description="ABC transmembrane type-1" evidence="14">
    <location>
        <begin position="98"/>
        <end position="300"/>
    </location>
</feature>
<evidence type="ECO:0000313" key="16">
    <source>
        <dbReference type="Proteomes" id="UP000255367"/>
    </source>
</evidence>
<keyword evidence="2 13" id="KW-0813">Transport</keyword>
<comment type="subunit">
    <text evidence="11">The complex is composed of two ATP-binding proteins (NikD and NikE), two transmembrane proteins (NikB and NikC) and a solute-binding protein (NikA).</text>
</comment>
<keyword evidence="4" id="KW-0533">Nickel</keyword>
<proteinExistence type="inferred from homology"/>
<keyword evidence="3" id="KW-1003">Cell membrane</keyword>
<evidence type="ECO:0000313" key="15">
    <source>
        <dbReference type="EMBL" id="SUP43865.1"/>
    </source>
</evidence>
<dbReference type="EMBL" id="UHIO01000001">
    <property type="protein sequence ID" value="SUP43865.1"/>
    <property type="molecule type" value="Genomic_DNA"/>
</dbReference>
<evidence type="ECO:0000256" key="8">
    <source>
        <dbReference type="ARBA" id="ARBA00023112"/>
    </source>
</evidence>
<dbReference type="PANTHER" id="PTHR43163:SF6">
    <property type="entry name" value="DIPEPTIDE TRANSPORT SYSTEM PERMEASE PROTEIN DPPB-RELATED"/>
    <property type="match status" value="1"/>
</dbReference>
<evidence type="ECO:0000256" key="5">
    <source>
        <dbReference type="ARBA" id="ARBA00022692"/>
    </source>
</evidence>
<dbReference type="InterPro" id="IPR045621">
    <property type="entry name" value="BPD_transp_1_N"/>
</dbReference>
<evidence type="ECO:0000256" key="7">
    <source>
        <dbReference type="ARBA" id="ARBA00023065"/>
    </source>
</evidence>
<keyword evidence="6 13" id="KW-1133">Transmembrane helix</keyword>
<evidence type="ECO:0000256" key="2">
    <source>
        <dbReference type="ARBA" id="ARBA00022448"/>
    </source>
</evidence>
<dbReference type="Gene3D" id="1.10.3720.10">
    <property type="entry name" value="MetI-like"/>
    <property type="match status" value="1"/>
</dbReference>
<feature type="transmembrane region" description="Helical" evidence="13">
    <location>
        <begin position="12"/>
        <end position="30"/>
    </location>
</feature>
<evidence type="ECO:0000256" key="1">
    <source>
        <dbReference type="ARBA" id="ARBA00004651"/>
    </source>
</evidence>
<gene>
    <name evidence="15" type="primary">nikB_3</name>
    <name evidence="15" type="ORF">NCTC12020_01384</name>
</gene>
<evidence type="ECO:0000256" key="6">
    <source>
        <dbReference type="ARBA" id="ARBA00022989"/>
    </source>
</evidence>
<protein>
    <recommendedName>
        <fullName evidence="12">Nickel import system permease protein NikB</fullName>
    </recommendedName>
</protein>
<evidence type="ECO:0000256" key="9">
    <source>
        <dbReference type="ARBA" id="ARBA00023136"/>
    </source>
</evidence>
<sequence length="312" mass="34536">MVKKTLQHLGQVLVTLIGVTFLTFSLSFLAPGDPVLMLLETADTIVSQELIDQTRQDLGLDKPFLVQYGNWVMHAMQGDLGMSYSAKKPVVDKMMEALPGTLMLAGVTIVMILVMAVPLGIVAALHQNKWPDYLIRGIAFVGISLPAFWLGLMLLYIFGYKLGIAPIATATVSLKNAILPAFTLAFALISKFMRQVRLVILEEINKDYVVGARARGMGHMEIMFRHILPNAFLPLLTIFGMSMGWLLGGVAVVEMVFSWPGLGKMAVQAITFRDYPLIEGFVLWASIAYMLINGIIDYSYTLLDPRLKRGHK</sequence>
<dbReference type="InterPro" id="IPR050045">
    <property type="entry name" value="Opp2B"/>
</dbReference>
<dbReference type="OrthoDB" id="9773221at2"/>
<keyword evidence="5 13" id="KW-0812">Transmembrane</keyword>
<keyword evidence="9 13" id="KW-0472">Membrane</keyword>
<feature type="transmembrane region" description="Helical" evidence="13">
    <location>
        <begin position="227"/>
        <end position="253"/>
    </location>
</feature>
<feature type="transmembrane region" description="Helical" evidence="13">
    <location>
        <begin position="102"/>
        <end position="125"/>
    </location>
</feature>
<feature type="transmembrane region" description="Helical" evidence="13">
    <location>
        <begin position="164"/>
        <end position="189"/>
    </location>
</feature>
<evidence type="ECO:0000256" key="4">
    <source>
        <dbReference type="ARBA" id="ARBA00022596"/>
    </source>
</evidence>
<dbReference type="InterPro" id="IPR000515">
    <property type="entry name" value="MetI-like"/>
</dbReference>
<feature type="transmembrane region" description="Helical" evidence="13">
    <location>
        <begin position="137"/>
        <end position="158"/>
    </location>
</feature>
<accession>A0A380NL98</accession>
<name>A0A380NL98_9FIRM</name>
<evidence type="ECO:0000256" key="3">
    <source>
        <dbReference type="ARBA" id="ARBA00022475"/>
    </source>
</evidence>
<dbReference type="InterPro" id="IPR035906">
    <property type="entry name" value="MetI-like_sf"/>
</dbReference>
<dbReference type="SUPFAM" id="SSF161098">
    <property type="entry name" value="MetI-like"/>
    <property type="match status" value="1"/>
</dbReference>
<comment type="subcellular location">
    <subcellularLocation>
        <location evidence="1 13">Cell membrane</location>
        <topology evidence="1 13">Multi-pass membrane protein</topology>
    </subcellularLocation>
</comment>
<evidence type="ECO:0000256" key="11">
    <source>
        <dbReference type="ARBA" id="ARBA00038669"/>
    </source>
</evidence>
<organism evidence="15 16">
    <name type="scientific">Veillonella criceti</name>
    <dbReference type="NCBI Taxonomy" id="103891"/>
    <lineage>
        <taxon>Bacteria</taxon>
        <taxon>Bacillati</taxon>
        <taxon>Bacillota</taxon>
        <taxon>Negativicutes</taxon>
        <taxon>Veillonellales</taxon>
        <taxon>Veillonellaceae</taxon>
        <taxon>Veillonella</taxon>
    </lineage>
</organism>
<dbReference type="Pfam" id="PF19300">
    <property type="entry name" value="BPD_transp_1_N"/>
    <property type="match status" value="1"/>
</dbReference>